<dbReference type="EMBL" id="NSIT01000221">
    <property type="protein sequence ID" value="PJE78252.1"/>
    <property type="molecule type" value="Genomic_DNA"/>
</dbReference>
<evidence type="ECO:0000313" key="1">
    <source>
        <dbReference type="EMBL" id="PJE78252.1"/>
    </source>
</evidence>
<sequence length="42" mass="4528">MFLTFSISLNIPIGSCHPVSHEASLCCIDESSHELISPNNAI</sequence>
<reference evidence="1" key="1">
    <citation type="journal article" date="2017" name="Appl. Environ. Microbiol.">
        <title>Molecular characterization of an Endozoicomonas-like organism causing infection in king scallop Pecten maximus L.</title>
        <authorList>
            <person name="Cano I."/>
            <person name="van Aerle R."/>
            <person name="Ross S."/>
            <person name="Verner-Jeffreys D.W."/>
            <person name="Paley R.K."/>
            <person name="Rimmer G."/>
            <person name="Ryder D."/>
            <person name="Hooper P."/>
            <person name="Stone D."/>
            <person name="Feist S.W."/>
        </authorList>
    </citation>
    <scope>NUCLEOTIDE SEQUENCE</scope>
</reference>
<gene>
    <name evidence="1" type="ORF">CI610_02814</name>
</gene>
<comment type="caution">
    <text evidence="1">The sequence shown here is derived from an EMBL/GenBank/DDBJ whole genome shotgun (WGS) entry which is preliminary data.</text>
</comment>
<dbReference type="AlphaFoldDB" id="A0A2H9T4X0"/>
<organism evidence="1">
    <name type="scientific">invertebrate metagenome</name>
    <dbReference type="NCBI Taxonomy" id="1711999"/>
    <lineage>
        <taxon>unclassified sequences</taxon>
        <taxon>metagenomes</taxon>
        <taxon>organismal metagenomes</taxon>
    </lineage>
</organism>
<proteinExistence type="predicted"/>
<name>A0A2H9T4X0_9ZZZZ</name>
<accession>A0A2H9T4X0</accession>
<protein>
    <submittedName>
        <fullName evidence="1">Uncharacterized protein</fullName>
    </submittedName>
</protein>